<evidence type="ECO:0000313" key="2">
    <source>
        <dbReference type="EMBL" id="PQJ82822.1"/>
    </source>
</evidence>
<gene>
    <name evidence="2" type="ORF">BTO16_09640</name>
</gene>
<dbReference type="Pfam" id="PF12412">
    <property type="entry name" value="DUF3667"/>
    <property type="match status" value="1"/>
</dbReference>
<feature type="transmembrane region" description="Helical" evidence="1">
    <location>
        <begin position="335"/>
        <end position="357"/>
    </location>
</feature>
<feature type="transmembrane region" description="Helical" evidence="1">
    <location>
        <begin position="232"/>
        <end position="250"/>
    </location>
</feature>
<dbReference type="InterPro" id="IPR022134">
    <property type="entry name" value="DUF3667"/>
</dbReference>
<reference evidence="2 3" key="1">
    <citation type="submission" date="2016-12" db="EMBL/GenBank/DDBJ databases">
        <title>Trade-off between light-utilization and light-protection in marine flavobacteria.</title>
        <authorList>
            <person name="Kumagai Y."/>
            <person name="Yoshizawa S."/>
            <person name="Kogure K."/>
            <person name="Iwasaki W."/>
        </authorList>
    </citation>
    <scope>NUCLEOTIDE SEQUENCE [LARGE SCALE GENOMIC DNA]</scope>
    <source>
        <strain evidence="2 3">ATCC 43844</strain>
    </source>
</reference>
<keyword evidence="1" id="KW-0472">Membrane</keyword>
<evidence type="ECO:0000313" key="3">
    <source>
        <dbReference type="Proteomes" id="UP000239068"/>
    </source>
</evidence>
<keyword evidence="3" id="KW-1185">Reference proteome</keyword>
<keyword evidence="1" id="KW-0812">Transmembrane</keyword>
<comment type="caution">
    <text evidence="2">The sequence shown here is derived from an EMBL/GenBank/DDBJ whole genome shotgun (WGS) entry which is preliminary data.</text>
</comment>
<dbReference type="AlphaFoldDB" id="A0A2S7WZM7"/>
<evidence type="ECO:0008006" key="4">
    <source>
        <dbReference type="Google" id="ProtNLM"/>
    </source>
</evidence>
<feature type="transmembrane region" description="Helical" evidence="1">
    <location>
        <begin position="294"/>
        <end position="315"/>
    </location>
</feature>
<name>A0A2S7WZM7_9FLAO</name>
<dbReference type="Proteomes" id="UP000239068">
    <property type="component" value="Unassembled WGS sequence"/>
</dbReference>
<proteinExistence type="predicted"/>
<evidence type="ECO:0000256" key="1">
    <source>
        <dbReference type="SAM" id="Phobius"/>
    </source>
</evidence>
<protein>
    <recommendedName>
        <fullName evidence="4">DUF3667 domain-containing protein</fullName>
    </recommendedName>
</protein>
<feature type="transmembrane region" description="Helical" evidence="1">
    <location>
        <begin position="262"/>
        <end position="282"/>
    </location>
</feature>
<organism evidence="2 3">
    <name type="scientific">Polaribacter glomeratus</name>
    <dbReference type="NCBI Taxonomy" id="102"/>
    <lineage>
        <taxon>Bacteria</taxon>
        <taxon>Pseudomonadati</taxon>
        <taxon>Bacteroidota</taxon>
        <taxon>Flavobacteriia</taxon>
        <taxon>Flavobacteriales</taxon>
        <taxon>Flavobacteriaceae</taxon>
    </lineage>
</organism>
<dbReference type="OrthoDB" id="675873at2"/>
<dbReference type="RefSeq" id="WP_105021367.1">
    <property type="nucleotide sequence ID" value="NZ_MSCM01000001.1"/>
</dbReference>
<dbReference type="EMBL" id="MSCM01000001">
    <property type="protein sequence ID" value="PQJ82822.1"/>
    <property type="molecule type" value="Genomic_DNA"/>
</dbReference>
<feature type="transmembrane region" description="Helical" evidence="1">
    <location>
        <begin position="86"/>
        <end position="105"/>
    </location>
</feature>
<sequence>MSKKPIRLEKTCLNCDHLVPHRYCENCGQENIETRRSFHHLFTRFFLDLTHYDNAFWKTIYNLMFKPAALSKAYLSGKRLQYLNPIQLYVFISFITFLIVSVFSIETNVVADIPKENGIEKEITKAKITPIDSIHFKEKSIDGLTKIGLISQGKNDTLKKILDGTNEINSKRILNLGLENIAEMDSLRKKGSKNITANSTKYQFIKKLLKIEEEQTEEEIFKDFSTAFNLNLPKVLFIYMPIFAFILWLFHNKKKWYYFDHGIFTLHYFSFLLLMILMLFFINKLEPLMKVYSVLGWFHFGLSTAGYFYMFYYFFPAHRRFYGDRVLLSFFKSSLVYIISILVFSVMVLLFSLYMYLHLN</sequence>
<accession>A0A2S7WZM7</accession>
<keyword evidence="1" id="KW-1133">Transmembrane helix</keyword>